<evidence type="ECO:0000313" key="8">
    <source>
        <dbReference type="Proteomes" id="UP000655208"/>
    </source>
</evidence>
<feature type="domain" description="G5" evidence="6">
    <location>
        <begin position="317"/>
        <end position="398"/>
    </location>
</feature>
<evidence type="ECO:0000256" key="1">
    <source>
        <dbReference type="ARBA" id="ARBA00010830"/>
    </source>
</evidence>
<feature type="transmembrane region" description="Helical" evidence="5">
    <location>
        <begin position="58"/>
        <end position="79"/>
    </location>
</feature>
<feature type="region of interest" description="Disordered" evidence="4">
    <location>
        <begin position="1"/>
        <end position="53"/>
    </location>
</feature>
<dbReference type="Proteomes" id="UP000655208">
    <property type="component" value="Unassembled WGS sequence"/>
</dbReference>
<keyword evidence="5" id="KW-0812">Transmembrane</keyword>
<feature type="compositionally biased region" description="Basic and acidic residues" evidence="4">
    <location>
        <begin position="374"/>
        <end position="384"/>
    </location>
</feature>
<dbReference type="InterPro" id="IPR023346">
    <property type="entry name" value="Lysozyme-like_dom_sf"/>
</dbReference>
<dbReference type="Pfam" id="PF03990">
    <property type="entry name" value="DUF348"/>
    <property type="match status" value="4"/>
</dbReference>
<dbReference type="CDD" id="cd13925">
    <property type="entry name" value="RPF"/>
    <property type="match status" value="1"/>
</dbReference>
<dbReference type="Gene3D" id="1.10.530.10">
    <property type="match status" value="1"/>
</dbReference>
<feature type="compositionally biased region" description="Low complexity" evidence="4">
    <location>
        <begin position="412"/>
        <end position="441"/>
    </location>
</feature>
<evidence type="ECO:0000313" key="7">
    <source>
        <dbReference type="EMBL" id="GGL87765.1"/>
    </source>
</evidence>
<evidence type="ECO:0000256" key="4">
    <source>
        <dbReference type="SAM" id="MobiDB-lite"/>
    </source>
</evidence>
<dbReference type="InterPro" id="IPR011098">
    <property type="entry name" value="G5_dom"/>
</dbReference>
<dbReference type="SMART" id="SM01208">
    <property type="entry name" value="G5"/>
    <property type="match status" value="1"/>
</dbReference>
<keyword evidence="5" id="KW-0472">Membrane</keyword>
<dbReference type="AlphaFoldDB" id="A0A917SN06"/>
<feature type="region of interest" description="Disordered" evidence="4">
    <location>
        <begin position="367"/>
        <end position="455"/>
    </location>
</feature>
<comment type="similarity">
    <text evidence="1">Belongs to the transglycosylase family. Rpf subfamily.</text>
</comment>
<dbReference type="EMBL" id="BMNA01000001">
    <property type="protein sequence ID" value="GGL87765.1"/>
    <property type="molecule type" value="Genomic_DNA"/>
</dbReference>
<evidence type="ECO:0000256" key="5">
    <source>
        <dbReference type="SAM" id="Phobius"/>
    </source>
</evidence>
<accession>A0A917SN06</accession>
<organism evidence="7 8">
    <name type="scientific">Nakamurella endophytica</name>
    <dbReference type="NCBI Taxonomy" id="1748367"/>
    <lineage>
        <taxon>Bacteria</taxon>
        <taxon>Bacillati</taxon>
        <taxon>Actinomycetota</taxon>
        <taxon>Actinomycetes</taxon>
        <taxon>Nakamurellales</taxon>
        <taxon>Nakamurellaceae</taxon>
        <taxon>Nakamurella</taxon>
    </lineage>
</organism>
<dbReference type="PROSITE" id="PS51109">
    <property type="entry name" value="G5"/>
    <property type="match status" value="1"/>
</dbReference>
<keyword evidence="8" id="KW-1185">Reference proteome</keyword>
<evidence type="ECO:0000259" key="6">
    <source>
        <dbReference type="PROSITE" id="PS51109"/>
    </source>
</evidence>
<dbReference type="SUPFAM" id="SSF53955">
    <property type="entry name" value="Lysozyme-like"/>
    <property type="match status" value="1"/>
</dbReference>
<evidence type="ECO:0000256" key="3">
    <source>
        <dbReference type="ARBA" id="ARBA00022801"/>
    </source>
</evidence>
<proteinExistence type="inferred from homology"/>
<feature type="compositionally biased region" description="Basic and acidic residues" evidence="4">
    <location>
        <begin position="1"/>
        <end position="24"/>
    </location>
</feature>
<reference evidence="7" key="1">
    <citation type="journal article" date="2014" name="Int. J. Syst. Evol. Microbiol.">
        <title>Complete genome sequence of Corynebacterium casei LMG S-19264T (=DSM 44701T), isolated from a smear-ripened cheese.</title>
        <authorList>
            <consortium name="US DOE Joint Genome Institute (JGI-PGF)"/>
            <person name="Walter F."/>
            <person name="Albersmeier A."/>
            <person name="Kalinowski J."/>
            <person name="Ruckert C."/>
        </authorList>
    </citation>
    <scope>NUCLEOTIDE SEQUENCE</scope>
    <source>
        <strain evidence="7">CGMCC 4.7308</strain>
    </source>
</reference>
<gene>
    <name evidence="7" type="ORF">GCM10011594_04250</name>
</gene>
<dbReference type="GO" id="GO:0016787">
    <property type="term" value="F:hydrolase activity"/>
    <property type="evidence" value="ECO:0007669"/>
    <property type="project" value="UniProtKB-KW"/>
</dbReference>
<keyword evidence="2" id="KW-0732">Signal</keyword>
<protein>
    <submittedName>
        <fullName evidence="7">Resuscitation-promoting factor</fullName>
    </submittedName>
</protein>
<evidence type="ECO:0000256" key="2">
    <source>
        <dbReference type="ARBA" id="ARBA00022729"/>
    </source>
</evidence>
<sequence>MARDLDGADRPRGAHRADGADGTRRTAGADSAGVAPGAAHHGGPAAHRRAGRGRRRPLLAAAATVLCLVTVGGTAAAALTRTVTVTVDGQQRQVTTLADSVGGALQDAGVQVGARDAVRPAVATPVGDGSSVVVDRARPVTVTVDGHRQQVWTTARTVSAVLSQLHRDPGDYQLTVDPAAAVPLAGLAIGARTLHEVSVTTPSGDTTEVDTPAATVRELLTQQGVVLGRNDRLSLPLDSRLADGAAVRIRTLPTVAVTDGARRPVTGASAQPTVAALLRERGVAAPDADDSVTVTVAGRRVPQGLVAPLRQGMSVTVVRISRHTAVRTVTVSQPADRTVQDDTMDEGTSQVTATGHPGTVREEWRTTTVNGRARAPERLSRREVTAATPSVTHVGTRVVPPAPVATGGSGTAGPDADTATADGPTGDAATDSDAGTGEATASAPPADTGGSGSGVNWDAIAQCESTNNWSINTGNGYYGGLQFDIGTWLSNGGGEYAPRADLATREQQIAVAERVYASRGLEPWACGYAAGG</sequence>
<keyword evidence="5" id="KW-1133">Transmembrane helix</keyword>
<dbReference type="Gene3D" id="2.20.230.10">
    <property type="entry name" value="Resuscitation-promoting factor rpfb"/>
    <property type="match status" value="1"/>
</dbReference>
<dbReference type="InterPro" id="IPR010618">
    <property type="entry name" value="RPF"/>
</dbReference>
<name>A0A917SN06_9ACTN</name>
<dbReference type="Pfam" id="PF06737">
    <property type="entry name" value="Transglycosylas"/>
    <property type="match status" value="1"/>
</dbReference>
<dbReference type="Pfam" id="PF07501">
    <property type="entry name" value="G5"/>
    <property type="match status" value="1"/>
</dbReference>
<reference evidence="7" key="2">
    <citation type="submission" date="2020-09" db="EMBL/GenBank/DDBJ databases">
        <authorList>
            <person name="Sun Q."/>
            <person name="Zhou Y."/>
        </authorList>
    </citation>
    <scope>NUCLEOTIDE SEQUENCE</scope>
    <source>
        <strain evidence="7">CGMCC 4.7308</strain>
    </source>
</reference>
<dbReference type="RefSeq" id="WP_188939820.1">
    <property type="nucleotide sequence ID" value="NZ_BMNA01000001.1"/>
</dbReference>
<keyword evidence="3" id="KW-0378">Hydrolase</keyword>
<dbReference type="InterPro" id="IPR007137">
    <property type="entry name" value="DUF348"/>
</dbReference>
<comment type="caution">
    <text evidence="7">The sequence shown here is derived from an EMBL/GenBank/DDBJ whole genome shotgun (WGS) entry which is preliminary data.</text>
</comment>
<feature type="compositionally biased region" description="Low complexity" evidence="4">
    <location>
        <begin position="32"/>
        <end position="45"/>
    </location>
</feature>